<accession>A0A2G5B2A1</accession>
<keyword evidence="8 9" id="KW-0472">Membrane</keyword>
<dbReference type="GO" id="GO:0005524">
    <property type="term" value="F:ATP binding"/>
    <property type="evidence" value="ECO:0007669"/>
    <property type="project" value="UniProtKB-KW"/>
</dbReference>
<feature type="transmembrane region" description="Helical" evidence="9">
    <location>
        <begin position="133"/>
        <end position="156"/>
    </location>
</feature>
<dbReference type="PROSITE" id="PS50929">
    <property type="entry name" value="ABC_TM1F"/>
    <property type="match status" value="2"/>
</dbReference>
<dbReference type="PANTHER" id="PTHR24223:SF356">
    <property type="entry name" value="ATP-BINDING CASSETTE TRANSPORTER ABC4"/>
    <property type="match status" value="1"/>
</dbReference>
<feature type="transmembrane region" description="Helical" evidence="9">
    <location>
        <begin position="568"/>
        <end position="590"/>
    </location>
</feature>
<dbReference type="InterPro" id="IPR003593">
    <property type="entry name" value="AAA+_ATPase"/>
</dbReference>
<reference evidence="12 13" key="1">
    <citation type="journal article" date="2015" name="Genome Biol. Evol.">
        <title>Phylogenomic analyses indicate that early fungi evolved digesting cell walls of algal ancestors of land plants.</title>
        <authorList>
            <person name="Chang Y."/>
            <person name="Wang S."/>
            <person name="Sekimoto S."/>
            <person name="Aerts A.L."/>
            <person name="Choi C."/>
            <person name="Clum A."/>
            <person name="LaButti K.M."/>
            <person name="Lindquist E.A."/>
            <person name="Yee Ngan C."/>
            <person name="Ohm R.A."/>
            <person name="Salamov A.A."/>
            <person name="Grigoriev I.V."/>
            <person name="Spatafora J.W."/>
            <person name="Berbee M.L."/>
        </authorList>
    </citation>
    <scope>NUCLEOTIDE SEQUENCE [LARGE SCALE GENOMIC DNA]</scope>
    <source>
        <strain evidence="12 13">NRRL 1564</strain>
    </source>
</reference>
<evidence type="ECO:0000256" key="3">
    <source>
        <dbReference type="ARBA" id="ARBA00022692"/>
    </source>
</evidence>
<dbReference type="InterPro" id="IPR017871">
    <property type="entry name" value="ABC_transporter-like_CS"/>
</dbReference>
<feature type="domain" description="ABC transporter" evidence="10">
    <location>
        <begin position="846"/>
        <end position="1087"/>
    </location>
</feature>
<feature type="transmembrane region" description="Helical" evidence="9">
    <location>
        <begin position="667"/>
        <end position="686"/>
    </location>
</feature>
<feature type="domain" description="ABC transporter" evidence="10">
    <location>
        <begin position="226"/>
        <end position="479"/>
    </location>
</feature>
<dbReference type="FunFam" id="1.20.1560.10:FF:000013">
    <property type="entry name" value="ABC transporter C family member 2"/>
    <property type="match status" value="1"/>
</dbReference>
<evidence type="ECO:0000256" key="8">
    <source>
        <dbReference type="ARBA" id="ARBA00023136"/>
    </source>
</evidence>
<dbReference type="Pfam" id="PF00664">
    <property type="entry name" value="ABC_membrane"/>
    <property type="match status" value="2"/>
</dbReference>
<dbReference type="SMART" id="SM00382">
    <property type="entry name" value="AAA"/>
    <property type="match status" value="2"/>
</dbReference>
<dbReference type="InterPro" id="IPR036640">
    <property type="entry name" value="ABC1_TM_sf"/>
</dbReference>
<dbReference type="InterPro" id="IPR050173">
    <property type="entry name" value="ABC_transporter_C-like"/>
</dbReference>
<dbReference type="PROSITE" id="PS50893">
    <property type="entry name" value="ABC_TRANSPORTER_2"/>
    <property type="match status" value="2"/>
</dbReference>
<keyword evidence="3 9" id="KW-0812">Transmembrane</keyword>
<feature type="domain" description="ABC transmembrane type-1" evidence="11">
    <location>
        <begin position="567"/>
        <end position="808"/>
    </location>
</feature>
<proteinExistence type="predicted"/>
<dbReference type="Gene3D" id="1.20.1560.10">
    <property type="entry name" value="ABC transporter type 1, transmembrane domain"/>
    <property type="match status" value="2"/>
</dbReference>
<evidence type="ECO:0000259" key="10">
    <source>
        <dbReference type="PROSITE" id="PS50893"/>
    </source>
</evidence>
<dbReference type="CDD" id="cd03244">
    <property type="entry name" value="ABCC_MRP_domain2"/>
    <property type="match status" value="1"/>
</dbReference>
<evidence type="ECO:0000256" key="1">
    <source>
        <dbReference type="ARBA" id="ARBA00004141"/>
    </source>
</evidence>
<dbReference type="InterPro" id="IPR011527">
    <property type="entry name" value="ABC1_TM_dom"/>
</dbReference>
<evidence type="ECO:0000313" key="13">
    <source>
        <dbReference type="Proteomes" id="UP000242474"/>
    </source>
</evidence>
<keyword evidence="4" id="KW-0677">Repeat</keyword>
<evidence type="ECO:0000259" key="11">
    <source>
        <dbReference type="PROSITE" id="PS50929"/>
    </source>
</evidence>
<feature type="transmembrane region" description="Helical" evidence="9">
    <location>
        <begin position="778"/>
        <end position="800"/>
    </location>
</feature>
<sequence>MHDKENSDGKAYNVLTADLSRLNKFTSVVSGVVLVPWQQAVGAWYMYRLLGLAGILGTVLLTFSMALMRILIVKARRIEVRLGKLNDQRLALISEVVRGIGSVKLFGWGTRFMNIIGDKRQEQLTLLWRRAQMWSLISLCTLGSLPLVMFVTFIAYSFGHTMTAETVFTAISVFKLLQTSIDWIPGLAADCLSFFVSFRRIEAYLEGQEMQPLEERLGTGNREMELGFDNATLSWSCGVRANETADSGLFKLCNLRVQFPDGGLTLIGGPTGSGKSSLLAALAGEMYLESGRVLVPVSPTTGNQGIGMSSSVVLGNIAYVAQEPWLRNATIRDNILFGERYHRQRYERVVHMCALTADLATLEAGDMTEIGERGITLSGGQRQRVALARAIYSSRKILLIDDCLSAVDAQTGQHILHMCLRSKNEIMCGRTCLLVTHHMAMCLQHSEYVVLMENGQIVFQGTAEEVLSSTLVPLSKENNESVQHNKIMEDVALANATRESGRLVDEEERRRGAVGLKTWQEYFRPCGGWKFGGVCLASAIMMQLLTMGKDYYLAEKVGGDTGSAMQWLVVYLGLGTASAAGSALMLLGAYSAGLRTSASLHGRLLEAMVCATPRFLDTTPMGRILVRFSSDMQVVDEDIIEILMHCIRSVVVVSATLAVVAWTVPPFAAVGVAVAGAYVWLMWKFVQVQREGRRLQAIGLAPIASLHTEMLAGGDTIRAFGMQVAFAHEAARRASDFLRVDYMLRATSRWRGMHIGMVSSMAASATSAFVVAHAHRLGAGLCGFVLVYVGTFWAEAVTAVRQYSNLELSLGCVERLHQYLEVACEAPSRTAADNVLATEWPVTGKLEICGLVAGYINSVPVLHGLSFAVAHGEKIGVVGRTGAGKSTLAQTLMRLIEASSGKIILDGVNVAEIGLERLRQAITIIPQDPVLFNGTVRFNLDPFGDHSDELLFDALRRTLLLQDQSTGRGSGVAAFTSLDDVIMGSGHGLSLGQRQLVALARALVRRSRVVIMDEATASVDFATDECMQRAIRGAELANSTLLCIAHRLRTIIDYDRILVLDKGKVVEFDTPKNLLCVANGHFRYLCESSNEFALLQSLAT</sequence>
<dbReference type="GO" id="GO:0016887">
    <property type="term" value="F:ATP hydrolysis activity"/>
    <property type="evidence" value="ECO:0007669"/>
    <property type="project" value="InterPro"/>
</dbReference>
<dbReference type="Pfam" id="PF00005">
    <property type="entry name" value="ABC_tran"/>
    <property type="match status" value="2"/>
</dbReference>
<dbReference type="InterPro" id="IPR003439">
    <property type="entry name" value="ABC_transporter-like_ATP-bd"/>
</dbReference>
<dbReference type="AlphaFoldDB" id="A0A2G5B2A1"/>
<keyword evidence="7 9" id="KW-1133">Transmembrane helix</keyword>
<dbReference type="Proteomes" id="UP000242474">
    <property type="component" value="Unassembled WGS sequence"/>
</dbReference>
<gene>
    <name evidence="12" type="ORF">COEREDRAFT_49885</name>
</gene>
<dbReference type="InterPro" id="IPR027417">
    <property type="entry name" value="P-loop_NTPase"/>
</dbReference>
<protein>
    <submittedName>
        <fullName evidence="12">P-loop containing nucleoside triphosphate hydrolase protein</fullName>
    </submittedName>
</protein>
<dbReference type="STRING" id="763665.A0A2G5B2A1"/>
<evidence type="ECO:0000256" key="5">
    <source>
        <dbReference type="ARBA" id="ARBA00022741"/>
    </source>
</evidence>
<feature type="transmembrane region" description="Helical" evidence="9">
    <location>
        <begin position="176"/>
        <end position="198"/>
    </location>
</feature>
<evidence type="ECO:0000256" key="7">
    <source>
        <dbReference type="ARBA" id="ARBA00022989"/>
    </source>
</evidence>
<dbReference type="FunFam" id="3.40.50.300:FF:000630">
    <property type="entry name" value="ATP-binding cassette (ABC) transporter, putative"/>
    <property type="match status" value="1"/>
</dbReference>
<feature type="transmembrane region" description="Helical" evidence="9">
    <location>
        <begin position="527"/>
        <end position="548"/>
    </location>
</feature>
<dbReference type="CDD" id="cd18604">
    <property type="entry name" value="ABC_6TM_VMR1_D2_like"/>
    <property type="match status" value="1"/>
</dbReference>
<comment type="subcellular location">
    <subcellularLocation>
        <location evidence="1">Membrane</location>
        <topology evidence="1">Multi-pass membrane protein</topology>
    </subcellularLocation>
</comment>
<keyword evidence="2" id="KW-0813">Transport</keyword>
<dbReference type="OrthoDB" id="6500128at2759"/>
<dbReference type="GO" id="GO:0140359">
    <property type="term" value="F:ABC-type transporter activity"/>
    <property type="evidence" value="ECO:0007669"/>
    <property type="project" value="InterPro"/>
</dbReference>
<dbReference type="Gene3D" id="3.40.50.300">
    <property type="entry name" value="P-loop containing nucleotide triphosphate hydrolases"/>
    <property type="match status" value="2"/>
</dbReference>
<keyword evidence="12" id="KW-0378">Hydrolase</keyword>
<evidence type="ECO:0000256" key="9">
    <source>
        <dbReference type="SAM" id="Phobius"/>
    </source>
</evidence>
<keyword evidence="6" id="KW-0067">ATP-binding</keyword>
<feature type="domain" description="ABC transmembrane type-1" evidence="11">
    <location>
        <begin position="1"/>
        <end position="193"/>
    </location>
</feature>
<keyword evidence="5" id="KW-0547">Nucleotide-binding</keyword>
<dbReference type="EMBL" id="KZ303547">
    <property type="protein sequence ID" value="PIA13121.1"/>
    <property type="molecule type" value="Genomic_DNA"/>
</dbReference>
<name>A0A2G5B2A1_COERN</name>
<organism evidence="12 13">
    <name type="scientific">Coemansia reversa (strain ATCC 12441 / NRRL 1564)</name>
    <dbReference type="NCBI Taxonomy" id="763665"/>
    <lineage>
        <taxon>Eukaryota</taxon>
        <taxon>Fungi</taxon>
        <taxon>Fungi incertae sedis</taxon>
        <taxon>Zoopagomycota</taxon>
        <taxon>Kickxellomycotina</taxon>
        <taxon>Kickxellomycetes</taxon>
        <taxon>Kickxellales</taxon>
        <taxon>Kickxellaceae</taxon>
        <taxon>Coemansia</taxon>
    </lineage>
</organism>
<dbReference type="CDD" id="cd03250">
    <property type="entry name" value="ABCC_MRP_domain1"/>
    <property type="match status" value="1"/>
</dbReference>
<dbReference type="SUPFAM" id="SSF90123">
    <property type="entry name" value="ABC transporter transmembrane region"/>
    <property type="match status" value="2"/>
</dbReference>
<evidence type="ECO:0000256" key="2">
    <source>
        <dbReference type="ARBA" id="ARBA00022448"/>
    </source>
</evidence>
<evidence type="ECO:0000256" key="4">
    <source>
        <dbReference type="ARBA" id="ARBA00022737"/>
    </source>
</evidence>
<evidence type="ECO:0000256" key="6">
    <source>
        <dbReference type="ARBA" id="ARBA00022840"/>
    </source>
</evidence>
<dbReference type="PROSITE" id="PS00211">
    <property type="entry name" value="ABC_TRANSPORTER_1"/>
    <property type="match status" value="2"/>
</dbReference>
<evidence type="ECO:0000313" key="12">
    <source>
        <dbReference type="EMBL" id="PIA13121.1"/>
    </source>
</evidence>
<feature type="transmembrane region" description="Helical" evidence="9">
    <location>
        <begin position="45"/>
        <end position="72"/>
    </location>
</feature>
<dbReference type="SUPFAM" id="SSF52540">
    <property type="entry name" value="P-loop containing nucleoside triphosphate hydrolases"/>
    <property type="match status" value="2"/>
</dbReference>
<dbReference type="GO" id="GO:0016020">
    <property type="term" value="C:membrane"/>
    <property type="evidence" value="ECO:0007669"/>
    <property type="project" value="UniProtKB-SubCell"/>
</dbReference>
<keyword evidence="13" id="KW-1185">Reference proteome</keyword>
<feature type="transmembrane region" description="Helical" evidence="9">
    <location>
        <begin position="752"/>
        <end position="772"/>
    </location>
</feature>
<dbReference type="PANTHER" id="PTHR24223">
    <property type="entry name" value="ATP-BINDING CASSETTE SUB-FAMILY C"/>
    <property type="match status" value="1"/>
</dbReference>